<feature type="domain" description="TACO1/YebC-like N-terminal" evidence="8">
    <location>
        <begin position="5"/>
        <end position="75"/>
    </location>
</feature>
<dbReference type="InterPro" id="IPR002876">
    <property type="entry name" value="Transcrip_reg_TACO1-like"/>
</dbReference>
<dbReference type="GO" id="GO:0006355">
    <property type="term" value="P:regulation of DNA-templated transcription"/>
    <property type="evidence" value="ECO:0007669"/>
    <property type="project" value="UniProtKB-UniRule"/>
</dbReference>
<accession>A0A1G6AKX2</accession>
<dbReference type="FunFam" id="3.30.70.980:FF:000002">
    <property type="entry name" value="Probable transcriptional regulatory protein YebC"/>
    <property type="match status" value="1"/>
</dbReference>
<dbReference type="InterPro" id="IPR029072">
    <property type="entry name" value="YebC-like"/>
</dbReference>
<comment type="similarity">
    <text evidence="1 6">Belongs to the TACO1 family.</text>
</comment>
<dbReference type="NCBIfam" id="NF001030">
    <property type="entry name" value="PRK00110.1"/>
    <property type="match status" value="1"/>
</dbReference>
<protein>
    <recommendedName>
        <fullName evidence="6">Probable transcriptional regulatory protein SAMN02910417_00654</fullName>
    </recommendedName>
</protein>
<proteinExistence type="inferred from homology"/>
<dbReference type="EMBL" id="FMXR01000006">
    <property type="protein sequence ID" value="SDB09072.1"/>
    <property type="molecule type" value="Genomic_DNA"/>
</dbReference>
<dbReference type="Pfam" id="PF20772">
    <property type="entry name" value="TACO1_YebC_N"/>
    <property type="match status" value="1"/>
</dbReference>
<dbReference type="FunFam" id="1.10.10.200:FF:000002">
    <property type="entry name" value="Probable transcriptional regulatory protein CLM62_37755"/>
    <property type="match status" value="1"/>
</dbReference>
<dbReference type="Gene3D" id="3.30.70.980">
    <property type="match status" value="2"/>
</dbReference>
<evidence type="ECO:0000259" key="8">
    <source>
        <dbReference type="Pfam" id="PF20772"/>
    </source>
</evidence>
<keyword evidence="10" id="KW-1185">Reference proteome</keyword>
<dbReference type="Gene3D" id="1.10.10.200">
    <property type="match status" value="1"/>
</dbReference>
<evidence type="ECO:0000256" key="3">
    <source>
        <dbReference type="ARBA" id="ARBA00023015"/>
    </source>
</evidence>
<sequence length="246" mass="27245">MSGHSKFANIKHKKEKNDKAKGKIFTVIGREIAVAVKEGGPDPANNSKLRDVIAKAKANNMPNDTIERGIKKAAGDVNSVNYEYVTYEGYGPNGTAIIVDALTDNKNRTAANVRNAFTKGNGNIGTQGCVSYMFDKKGQILIAKEECEMEADDLMMLALDAGAEDFTEEDDSFEIITDPNDFGQVREALEKENISMASAEVTMIPQTYVTLTDEQDLYNINKTLDLLDEDDDVQEVYHNWDMPDEE</sequence>
<keyword evidence="4 6" id="KW-0238">DNA-binding</keyword>
<keyword evidence="2 6" id="KW-0963">Cytoplasm</keyword>
<dbReference type="NCBIfam" id="TIGR01033">
    <property type="entry name" value="YebC/PmpR family DNA-binding transcriptional regulator"/>
    <property type="match status" value="1"/>
</dbReference>
<evidence type="ECO:0000259" key="7">
    <source>
        <dbReference type="Pfam" id="PF01709"/>
    </source>
</evidence>
<dbReference type="InterPro" id="IPR048300">
    <property type="entry name" value="TACO1_YebC-like_2nd/3rd_dom"/>
</dbReference>
<dbReference type="HAMAP" id="MF_00693">
    <property type="entry name" value="Transcrip_reg_TACO1"/>
    <property type="match status" value="1"/>
</dbReference>
<comment type="subcellular location">
    <subcellularLocation>
        <location evidence="6">Cytoplasm</location>
    </subcellularLocation>
</comment>
<dbReference type="GO" id="GO:0003677">
    <property type="term" value="F:DNA binding"/>
    <property type="evidence" value="ECO:0007669"/>
    <property type="project" value="UniProtKB-UniRule"/>
</dbReference>
<dbReference type="AlphaFoldDB" id="A0A1G6AKX2"/>
<evidence type="ECO:0000256" key="6">
    <source>
        <dbReference type="HAMAP-Rule" id="MF_00693"/>
    </source>
</evidence>
<name>A0A1G6AKX2_EUBOX</name>
<dbReference type="GO" id="GO:0005829">
    <property type="term" value="C:cytosol"/>
    <property type="evidence" value="ECO:0007669"/>
    <property type="project" value="TreeGrafter"/>
</dbReference>
<dbReference type="InterPro" id="IPR017856">
    <property type="entry name" value="Integrase-like_N"/>
</dbReference>
<evidence type="ECO:0000256" key="5">
    <source>
        <dbReference type="ARBA" id="ARBA00023163"/>
    </source>
</evidence>
<feature type="domain" description="TACO1/YebC-like second and third" evidence="7">
    <location>
        <begin position="82"/>
        <end position="240"/>
    </location>
</feature>
<dbReference type="PANTHER" id="PTHR12532">
    <property type="entry name" value="TRANSLATIONAL ACTIVATOR OF CYTOCHROME C OXIDASE 1"/>
    <property type="match status" value="1"/>
</dbReference>
<dbReference type="STRING" id="1732.SAMN02910417_00654"/>
<evidence type="ECO:0000256" key="4">
    <source>
        <dbReference type="ARBA" id="ARBA00023125"/>
    </source>
</evidence>
<dbReference type="PANTHER" id="PTHR12532:SF6">
    <property type="entry name" value="TRANSCRIPTIONAL REGULATORY PROTEIN YEBC-RELATED"/>
    <property type="match status" value="1"/>
</dbReference>
<evidence type="ECO:0000313" key="10">
    <source>
        <dbReference type="Proteomes" id="UP000199228"/>
    </source>
</evidence>
<dbReference type="InterPro" id="IPR049083">
    <property type="entry name" value="TACO1_YebC_N"/>
</dbReference>
<evidence type="ECO:0000256" key="1">
    <source>
        <dbReference type="ARBA" id="ARBA00008724"/>
    </source>
</evidence>
<keyword evidence="5 6" id="KW-0804">Transcription</keyword>
<dbReference type="OrthoDB" id="9781053at2"/>
<dbReference type="InterPro" id="IPR026564">
    <property type="entry name" value="Transcrip_reg_TACO1-like_dom3"/>
</dbReference>
<reference evidence="9 10" key="1">
    <citation type="submission" date="2016-10" db="EMBL/GenBank/DDBJ databases">
        <authorList>
            <person name="de Groot N.N."/>
        </authorList>
    </citation>
    <scope>NUCLEOTIDE SEQUENCE [LARGE SCALE GENOMIC DNA]</scope>
    <source>
        <strain evidence="9 10">DSM 3217</strain>
    </source>
</reference>
<evidence type="ECO:0000313" key="9">
    <source>
        <dbReference type="EMBL" id="SDB09072.1"/>
    </source>
</evidence>
<dbReference type="RefSeq" id="WP_090172167.1">
    <property type="nucleotide sequence ID" value="NZ_FMXR01000006.1"/>
</dbReference>
<organism evidence="9 10">
    <name type="scientific">Eubacterium oxidoreducens</name>
    <dbReference type="NCBI Taxonomy" id="1732"/>
    <lineage>
        <taxon>Bacteria</taxon>
        <taxon>Bacillati</taxon>
        <taxon>Bacillota</taxon>
        <taxon>Clostridia</taxon>
        <taxon>Eubacteriales</taxon>
        <taxon>Eubacteriaceae</taxon>
        <taxon>Eubacterium</taxon>
    </lineage>
</organism>
<dbReference type="SUPFAM" id="SSF75625">
    <property type="entry name" value="YebC-like"/>
    <property type="match status" value="1"/>
</dbReference>
<dbReference type="Pfam" id="PF01709">
    <property type="entry name" value="Transcrip_reg"/>
    <property type="match status" value="1"/>
</dbReference>
<dbReference type="Proteomes" id="UP000199228">
    <property type="component" value="Unassembled WGS sequence"/>
</dbReference>
<evidence type="ECO:0000256" key="2">
    <source>
        <dbReference type="ARBA" id="ARBA00022490"/>
    </source>
</evidence>
<dbReference type="NCBIfam" id="NF009044">
    <property type="entry name" value="PRK12378.1"/>
    <property type="match status" value="1"/>
</dbReference>
<keyword evidence="3 6" id="KW-0805">Transcription regulation</keyword>
<gene>
    <name evidence="9" type="ORF">SAMN02910417_00654</name>
</gene>